<evidence type="ECO:0000313" key="1">
    <source>
        <dbReference type="EMBL" id="TDF73698.1"/>
    </source>
</evidence>
<dbReference type="EMBL" id="SMOG01000004">
    <property type="protein sequence ID" value="TDF73698.1"/>
    <property type="molecule type" value="Genomic_DNA"/>
</dbReference>
<organism evidence="1 2">
    <name type="scientific">Candidatus Syntrophosphaera thermopropionivorans</name>
    <dbReference type="NCBI Taxonomy" id="2593015"/>
    <lineage>
        <taxon>Bacteria</taxon>
        <taxon>Pseudomonadati</taxon>
        <taxon>Candidatus Cloacimonadota</taxon>
        <taxon>Candidatus Cloacimonadia</taxon>
        <taxon>Candidatus Cloacimonadales</taxon>
        <taxon>Candidatus Cloacimonadaceae</taxon>
        <taxon>Candidatus Syntrophosphaera</taxon>
    </lineage>
</organism>
<reference evidence="1" key="1">
    <citation type="submission" date="2019-03" db="EMBL/GenBank/DDBJ databases">
        <title>Candidatus Syntrophosphaera thermopropionivorans: a novel player in syntrophic propionate oxidation during anaerobic digestion.</title>
        <authorList>
            <person name="Dyksma S."/>
        </authorList>
    </citation>
    <scope>NUCLEOTIDE SEQUENCE</scope>
    <source>
        <strain evidence="1">W5</strain>
    </source>
</reference>
<gene>
    <name evidence="1" type="ORF">E0946_02750</name>
</gene>
<dbReference type="Proteomes" id="UP000294588">
    <property type="component" value="Unassembled WGS sequence"/>
</dbReference>
<sequence length="397" mass="43010">MIEIIDQKCIGCGLCTRACAYGAISIQAKLAVIDEDKCTLCGACVETCPFEAILIRKQAAEQIDKEQYKGVWVFAEQRDGVIAPVVFELLGKGKELAEQMNSALTAVLLGSNLENLYPELFAFGADQVIAVDNPALEHFLDLNYARALTEIARKHKPAIILAGATVTGRSFIPRVAVQLHTGLTADCTGLEIDPETGNLLQTRPAFGGNIMATIITPNHRPQMATVRHKVMDALPRDDSRKGEIIKEQIDFSDLEDKSFWLGFEKEKTTLVNITEANIIVSGGRGLKEAKNFALLEELAEALGGAVGASRAAVDAEWIPYSHQVGQTGKTVKPKIYIAVGISGAIQHLAGMSSSDYIIAINKDPDAPIFKVADLGIVGDLFEIVPLITKKVKEIRQK</sequence>
<comment type="caution">
    <text evidence="1">The sequence shown here is derived from an EMBL/GenBank/DDBJ whole genome shotgun (WGS) entry which is preliminary data.</text>
</comment>
<protein>
    <submittedName>
        <fullName evidence="1">Electron transfer flavoprotein subunit alpha</fullName>
    </submittedName>
</protein>
<name>A0AC61QK33_9BACT</name>
<keyword evidence="2" id="KW-1185">Reference proteome</keyword>
<accession>A0AC61QK33</accession>
<proteinExistence type="predicted"/>
<evidence type="ECO:0000313" key="2">
    <source>
        <dbReference type="Proteomes" id="UP000294588"/>
    </source>
</evidence>